<comment type="subcellular location">
    <subcellularLocation>
        <location evidence="11">Cytoplasm</location>
    </subcellularLocation>
</comment>
<evidence type="ECO:0000256" key="3">
    <source>
        <dbReference type="ARBA" id="ARBA00012154"/>
    </source>
</evidence>
<sequence length="167" mass="19072">MTVVLLGFMGAGKTTVGKILAHKTKREQVDLDQKIVETINMPIAEYFDKYGVEAFRKLETQVLKEHMDFPGIVSPGGGIILERENQKILKEMPLVVYLQTNLDELLSRINQDNDNDRPLVHDKAIEEIKDIYLPRVPLYEEIADYIIDTTDKTPEEIADMIIEIEGD</sequence>
<dbReference type="InterPro" id="IPR031322">
    <property type="entry name" value="Shikimate/glucono_kinase"/>
</dbReference>
<evidence type="ECO:0000256" key="10">
    <source>
        <dbReference type="ARBA" id="ARBA00048567"/>
    </source>
</evidence>
<keyword evidence="11" id="KW-0460">Magnesium</keyword>
<comment type="caution">
    <text evidence="12">The sequence shown here is derived from an EMBL/GenBank/DDBJ whole genome shotgun (WGS) entry which is preliminary data.</text>
</comment>
<evidence type="ECO:0000256" key="6">
    <source>
        <dbReference type="ARBA" id="ARBA00022741"/>
    </source>
</evidence>
<dbReference type="PROSITE" id="PS01128">
    <property type="entry name" value="SHIKIMATE_KINASE"/>
    <property type="match status" value="1"/>
</dbReference>
<keyword evidence="11" id="KW-0479">Metal-binding</keyword>
<dbReference type="GO" id="GO:0009073">
    <property type="term" value="P:aromatic amino acid family biosynthetic process"/>
    <property type="evidence" value="ECO:0007669"/>
    <property type="project" value="UniProtKB-KW"/>
</dbReference>
<keyword evidence="7 11" id="KW-0418">Kinase</keyword>
<evidence type="ECO:0000313" key="12">
    <source>
        <dbReference type="EMBL" id="RST96282.1"/>
    </source>
</evidence>
<dbReference type="Proteomes" id="UP000288490">
    <property type="component" value="Unassembled WGS sequence"/>
</dbReference>
<dbReference type="CDD" id="cd00464">
    <property type="entry name" value="SK"/>
    <property type="match status" value="1"/>
</dbReference>
<protein>
    <recommendedName>
        <fullName evidence="3 11">Shikimate kinase</fullName>
        <shortName evidence="11">SK</shortName>
        <ecNumber evidence="3 11">2.7.1.71</ecNumber>
    </recommendedName>
</protein>
<feature type="binding site" evidence="11">
    <location>
        <position position="56"/>
    </location>
    <ligand>
        <name>substrate</name>
    </ligand>
</feature>
<feature type="binding site" evidence="11">
    <location>
        <position position="14"/>
    </location>
    <ligand>
        <name>Mg(2+)</name>
        <dbReference type="ChEBI" id="CHEBI:18420"/>
    </ligand>
</feature>
<proteinExistence type="inferred from homology"/>
<dbReference type="GO" id="GO:0004765">
    <property type="term" value="F:shikimate kinase activity"/>
    <property type="evidence" value="ECO:0007669"/>
    <property type="project" value="UniProtKB-UniRule"/>
</dbReference>
<dbReference type="OrthoDB" id="9800332at2"/>
<dbReference type="AlphaFoldDB" id="A0A429ZRE6"/>
<evidence type="ECO:0000256" key="4">
    <source>
        <dbReference type="ARBA" id="ARBA00022605"/>
    </source>
</evidence>
<feature type="binding site" evidence="11">
    <location>
        <position position="117"/>
    </location>
    <ligand>
        <name>ATP</name>
        <dbReference type="ChEBI" id="CHEBI:30616"/>
    </ligand>
</feature>
<dbReference type="Gene3D" id="3.40.50.300">
    <property type="entry name" value="P-loop containing nucleotide triphosphate hydrolases"/>
    <property type="match status" value="1"/>
</dbReference>
<dbReference type="InterPro" id="IPR000623">
    <property type="entry name" value="Shikimate_kinase/TSH1"/>
</dbReference>
<keyword evidence="9 11" id="KW-0057">Aromatic amino acid biosynthesis</keyword>
<dbReference type="InterPro" id="IPR027417">
    <property type="entry name" value="P-loop_NTPase"/>
</dbReference>
<keyword evidence="6 11" id="KW-0547">Nucleotide-binding</keyword>
<dbReference type="HAMAP" id="MF_00109">
    <property type="entry name" value="Shikimate_kinase"/>
    <property type="match status" value="1"/>
</dbReference>
<evidence type="ECO:0000313" key="13">
    <source>
        <dbReference type="Proteomes" id="UP000288490"/>
    </source>
</evidence>
<comment type="function">
    <text evidence="11">Catalyzes the specific phosphorylation of the 3-hydroxyl group of shikimic acid using ATP as a cosubstrate.</text>
</comment>
<dbReference type="RefSeq" id="WP_125955720.1">
    <property type="nucleotide sequence ID" value="NZ_NGJT01000001.1"/>
</dbReference>
<feature type="binding site" evidence="11">
    <location>
        <begin position="10"/>
        <end position="15"/>
    </location>
    <ligand>
        <name>ATP</name>
        <dbReference type="ChEBI" id="CHEBI:30616"/>
    </ligand>
</feature>
<name>A0A429ZRE6_9ENTE</name>
<evidence type="ECO:0000256" key="2">
    <source>
        <dbReference type="ARBA" id="ARBA00006997"/>
    </source>
</evidence>
<keyword evidence="8 11" id="KW-0067">ATP-binding</keyword>
<comment type="pathway">
    <text evidence="1 11">Metabolic intermediate biosynthesis; chorismate biosynthesis; chorismate from D-erythrose 4-phosphate and phosphoenolpyruvate: step 5/7.</text>
</comment>
<evidence type="ECO:0000256" key="5">
    <source>
        <dbReference type="ARBA" id="ARBA00022679"/>
    </source>
</evidence>
<dbReference type="PANTHER" id="PTHR21087">
    <property type="entry name" value="SHIKIMATE KINASE"/>
    <property type="match status" value="1"/>
</dbReference>
<dbReference type="GO" id="GO:0005829">
    <property type="term" value="C:cytosol"/>
    <property type="evidence" value="ECO:0007669"/>
    <property type="project" value="TreeGrafter"/>
</dbReference>
<dbReference type="GO" id="GO:0009423">
    <property type="term" value="P:chorismate biosynthetic process"/>
    <property type="evidence" value="ECO:0007669"/>
    <property type="project" value="UniProtKB-UniRule"/>
</dbReference>
<organism evidence="12 13">
    <name type="scientific">Vagococcus bubulae</name>
    <dbReference type="NCBI Taxonomy" id="1977868"/>
    <lineage>
        <taxon>Bacteria</taxon>
        <taxon>Bacillati</taxon>
        <taxon>Bacillota</taxon>
        <taxon>Bacilli</taxon>
        <taxon>Lactobacillales</taxon>
        <taxon>Enterococcaceae</taxon>
        <taxon>Vagococcus</taxon>
    </lineage>
</organism>
<gene>
    <name evidence="11" type="primary">aroK</name>
    <name evidence="12" type="ORF">CBF36_00705</name>
</gene>
<dbReference type="PANTHER" id="PTHR21087:SF16">
    <property type="entry name" value="SHIKIMATE KINASE 1, CHLOROPLASTIC"/>
    <property type="match status" value="1"/>
</dbReference>
<reference evidence="12 13" key="1">
    <citation type="submission" date="2017-05" db="EMBL/GenBank/DDBJ databases">
        <title>Vagococcus spp. assemblies.</title>
        <authorList>
            <person name="Gulvik C.A."/>
        </authorList>
    </citation>
    <scope>NUCLEOTIDE SEQUENCE [LARGE SCALE GENOMIC DNA]</scope>
    <source>
        <strain evidence="12 13">SS1994</strain>
    </source>
</reference>
<dbReference type="GO" id="GO:0008652">
    <property type="term" value="P:amino acid biosynthetic process"/>
    <property type="evidence" value="ECO:0007669"/>
    <property type="project" value="UniProtKB-KW"/>
</dbReference>
<dbReference type="GO" id="GO:0005524">
    <property type="term" value="F:ATP binding"/>
    <property type="evidence" value="ECO:0007669"/>
    <property type="project" value="UniProtKB-UniRule"/>
</dbReference>
<accession>A0A429ZRE6</accession>
<dbReference type="GO" id="GO:0000287">
    <property type="term" value="F:magnesium ion binding"/>
    <property type="evidence" value="ECO:0007669"/>
    <property type="project" value="UniProtKB-UniRule"/>
</dbReference>
<evidence type="ECO:0000256" key="11">
    <source>
        <dbReference type="HAMAP-Rule" id="MF_00109"/>
    </source>
</evidence>
<comment type="catalytic activity">
    <reaction evidence="10 11">
        <text>shikimate + ATP = 3-phosphoshikimate + ADP + H(+)</text>
        <dbReference type="Rhea" id="RHEA:13121"/>
        <dbReference type="ChEBI" id="CHEBI:15378"/>
        <dbReference type="ChEBI" id="CHEBI:30616"/>
        <dbReference type="ChEBI" id="CHEBI:36208"/>
        <dbReference type="ChEBI" id="CHEBI:145989"/>
        <dbReference type="ChEBI" id="CHEBI:456216"/>
        <dbReference type="EC" id="2.7.1.71"/>
    </reaction>
</comment>
<dbReference type="EC" id="2.7.1.71" evidence="3 11"/>
<evidence type="ECO:0000256" key="7">
    <source>
        <dbReference type="ARBA" id="ARBA00022777"/>
    </source>
</evidence>
<comment type="cofactor">
    <cofactor evidence="11">
        <name>Mg(2+)</name>
        <dbReference type="ChEBI" id="CHEBI:18420"/>
    </cofactor>
    <text evidence="11">Binds 1 Mg(2+) ion per subunit.</text>
</comment>
<comment type="subunit">
    <text evidence="11">Monomer.</text>
</comment>
<evidence type="ECO:0000256" key="8">
    <source>
        <dbReference type="ARBA" id="ARBA00022840"/>
    </source>
</evidence>
<dbReference type="PRINTS" id="PR01100">
    <property type="entry name" value="SHIKIMTKNASE"/>
</dbReference>
<dbReference type="Pfam" id="PF01202">
    <property type="entry name" value="SKI"/>
    <property type="match status" value="1"/>
</dbReference>
<evidence type="ECO:0000256" key="1">
    <source>
        <dbReference type="ARBA" id="ARBA00004842"/>
    </source>
</evidence>
<dbReference type="SUPFAM" id="SSF52540">
    <property type="entry name" value="P-loop containing nucleoside triphosphate hydrolases"/>
    <property type="match status" value="1"/>
</dbReference>
<feature type="binding site" evidence="11">
    <location>
        <position position="135"/>
    </location>
    <ligand>
        <name>substrate</name>
    </ligand>
</feature>
<comment type="caution">
    <text evidence="11">Lacks conserved residue(s) required for the propagation of feature annotation.</text>
</comment>
<dbReference type="InterPro" id="IPR023000">
    <property type="entry name" value="Shikimate_kinase_CS"/>
</dbReference>
<keyword evidence="13" id="KW-1185">Reference proteome</keyword>
<feature type="binding site" evidence="11">
    <location>
        <position position="77"/>
    </location>
    <ligand>
        <name>substrate</name>
    </ligand>
</feature>
<keyword evidence="4 11" id="KW-0028">Amino-acid biosynthesis</keyword>
<feature type="binding site" evidence="11">
    <location>
        <position position="32"/>
    </location>
    <ligand>
        <name>substrate</name>
    </ligand>
</feature>
<evidence type="ECO:0000256" key="9">
    <source>
        <dbReference type="ARBA" id="ARBA00023141"/>
    </source>
</evidence>
<dbReference type="UniPathway" id="UPA00053">
    <property type="reaction ID" value="UER00088"/>
</dbReference>
<dbReference type="EMBL" id="NGJT01000001">
    <property type="protein sequence ID" value="RST96282.1"/>
    <property type="molecule type" value="Genomic_DNA"/>
</dbReference>
<keyword evidence="5 11" id="KW-0808">Transferase</keyword>
<comment type="similarity">
    <text evidence="2 11">Belongs to the shikimate kinase family.</text>
</comment>
<keyword evidence="11" id="KW-0963">Cytoplasm</keyword>